<keyword evidence="3" id="KW-1185">Reference proteome</keyword>
<dbReference type="Proteomes" id="UP000284702">
    <property type="component" value="Unassembled WGS sequence"/>
</dbReference>
<sequence>MSSSEYSHHNSTTQTHHTHTRGRYHGHLPVKKTCKLKCPTAARLNHYVVLLSTPFQVQSDGFVQLKLSDGGVLAAFDWPKLIFSKLLTRVIEPPHSYIHREAPASHHIVMNTCHFNGCEEKVRPGTQKCAFHRKKGICSVSECRNQVYARGLCVRHGARKPCEFPDCEGFARYGGFCCKHGDKYTMKECAEEGCMNKAHARQKCVRHGGGKKCRHGGCDSHARFSGFCSKHMESAITAESLVSLANKPTIIMPKPSMRDICSALSPQFGHSALKTSPHANKLPSIKLSYEYKPYFVVNA</sequence>
<dbReference type="VEuPathDB" id="FungiDB:H257_10108"/>
<protein>
    <submittedName>
        <fullName evidence="2">Uncharacterized protein</fullName>
    </submittedName>
</protein>
<gene>
    <name evidence="2" type="ORF">B5M09_009568</name>
</gene>
<dbReference type="PANTHER" id="PTHR31827">
    <property type="entry name" value="EMB|CAB89363.1"/>
    <property type="match status" value="1"/>
</dbReference>
<evidence type="ECO:0000313" key="2">
    <source>
        <dbReference type="EMBL" id="RQM21646.1"/>
    </source>
</evidence>
<reference evidence="2" key="1">
    <citation type="submission" date="2018-07" db="EMBL/GenBank/DDBJ databases">
        <title>Annotation of Aphanomyces astaci genome assembly.</title>
        <authorList>
            <person name="Studholme D.J."/>
        </authorList>
    </citation>
    <scope>NUCLEOTIDE SEQUENCE [LARGE SCALE GENOMIC DNA]</scope>
    <source>
        <strain evidence="2">Pc</strain>
    </source>
</reference>
<evidence type="ECO:0000256" key="1">
    <source>
        <dbReference type="SAM" id="MobiDB-lite"/>
    </source>
</evidence>
<name>A0A3R7WBQ5_APHAT</name>
<proteinExistence type="predicted"/>
<evidence type="ECO:0000313" key="3">
    <source>
        <dbReference type="Proteomes" id="UP000284702"/>
    </source>
</evidence>
<dbReference type="AlphaFoldDB" id="A0A3R7WBQ5"/>
<dbReference type="EMBL" id="MZMZ02003436">
    <property type="protein sequence ID" value="RQM21646.1"/>
    <property type="molecule type" value="Genomic_DNA"/>
</dbReference>
<organism evidence="2 3">
    <name type="scientific">Aphanomyces astaci</name>
    <name type="common">Crayfish plague agent</name>
    <dbReference type="NCBI Taxonomy" id="112090"/>
    <lineage>
        <taxon>Eukaryota</taxon>
        <taxon>Sar</taxon>
        <taxon>Stramenopiles</taxon>
        <taxon>Oomycota</taxon>
        <taxon>Saprolegniomycetes</taxon>
        <taxon>Saprolegniales</taxon>
        <taxon>Verrucalvaceae</taxon>
        <taxon>Aphanomyces</taxon>
    </lineage>
</organism>
<feature type="compositionally biased region" description="Basic residues" evidence="1">
    <location>
        <begin position="16"/>
        <end position="25"/>
    </location>
</feature>
<dbReference type="PANTHER" id="PTHR31827:SF1">
    <property type="entry name" value="EMB|CAB89363.1"/>
    <property type="match status" value="1"/>
</dbReference>
<accession>A0A3R7WBQ5</accession>
<feature type="region of interest" description="Disordered" evidence="1">
    <location>
        <begin position="1"/>
        <end position="25"/>
    </location>
</feature>
<comment type="caution">
    <text evidence="2">The sequence shown here is derived from an EMBL/GenBank/DDBJ whole genome shotgun (WGS) entry which is preliminary data.</text>
</comment>